<dbReference type="Gene3D" id="1.10.150.380">
    <property type="entry name" value="GatB domain, N-terminal subdomain"/>
    <property type="match status" value="1"/>
</dbReference>
<dbReference type="GO" id="GO:0070681">
    <property type="term" value="P:glutaminyl-tRNAGln biosynthesis via transamidation"/>
    <property type="evidence" value="ECO:0007669"/>
    <property type="project" value="UniProtKB-UniRule"/>
</dbReference>
<dbReference type="InterPro" id="IPR018027">
    <property type="entry name" value="Asn/Gln_amidotransferase"/>
</dbReference>
<comment type="catalytic activity">
    <reaction evidence="8">
        <text>L-aspartyl-tRNA(Asn) + L-glutamine + ATP + H2O = L-asparaginyl-tRNA(Asn) + L-glutamate + ADP + phosphate + 2 H(+)</text>
        <dbReference type="Rhea" id="RHEA:14513"/>
        <dbReference type="Rhea" id="RHEA-COMP:9674"/>
        <dbReference type="Rhea" id="RHEA-COMP:9677"/>
        <dbReference type="ChEBI" id="CHEBI:15377"/>
        <dbReference type="ChEBI" id="CHEBI:15378"/>
        <dbReference type="ChEBI" id="CHEBI:29985"/>
        <dbReference type="ChEBI" id="CHEBI:30616"/>
        <dbReference type="ChEBI" id="CHEBI:43474"/>
        <dbReference type="ChEBI" id="CHEBI:58359"/>
        <dbReference type="ChEBI" id="CHEBI:78515"/>
        <dbReference type="ChEBI" id="CHEBI:78516"/>
        <dbReference type="ChEBI" id="CHEBI:456216"/>
    </reaction>
</comment>
<evidence type="ECO:0000256" key="7">
    <source>
        <dbReference type="ARBA" id="ARBA00024799"/>
    </source>
</evidence>
<keyword evidence="10" id="KW-0496">Mitochondrion</keyword>
<dbReference type="InterPro" id="IPR017959">
    <property type="entry name" value="Asn/Gln-tRNA_amidoTrfase_suB/E"/>
</dbReference>
<evidence type="ECO:0000256" key="5">
    <source>
        <dbReference type="ARBA" id="ARBA00022840"/>
    </source>
</evidence>
<dbReference type="InterPro" id="IPR004413">
    <property type="entry name" value="GatB"/>
</dbReference>
<dbReference type="PANTHER" id="PTHR11659">
    <property type="entry name" value="GLUTAMYL-TRNA GLN AMIDOTRANSFERASE SUBUNIT B MITOCHONDRIAL AND PROKARYOTIC PET112-RELATED"/>
    <property type="match status" value="1"/>
</dbReference>
<dbReference type="EC" id="6.3.5.-" evidence="10"/>
<dbReference type="Ensembl" id="ENSGMOT00000045224.1">
    <property type="protein sequence ID" value="ENSGMOP00000045287.1"/>
    <property type="gene ID" value="ENSGMOG00000001575.2"/>
</dbReference>
<comment type="subunit">
    <text evidence="2">Heterotrimer of A, B and C subunits.</text>
</comment>
<dbReference type="NCBIfam" id="TIGR00133">
    <property type="entry name" value="gatB"/>
    <property type="match status" value="1"/>
</dbReference>
<evidence type="ECO:0000259" key="11">
    <source>
        <dbReference type="SMART" id="SM00845"/>
    </source>
</evidence>
<keyword evidence="6 10" id="KW-0648">Protein biosynthesis</keyword>
<evidence type="ECO:0000256" key="2">
    <source>
        <dbReference type="ARBA" id="ARBA00011123"/>
    </source>
</evidence>
<evidence type="ECO:0000256" key="4">
    <source>
        <dbReference type="ARBA" id="ARBA00022741"/>
    </source>
</evidence>
<dbReference type="PANTHER" id="PTHR11659:SF0">
    <property type="entry name" value="GLUTAMYL-TRNA(GLN) AMIDOTRANSFERASE SUBUNIT B, MITOCHONDRIAL"/>
    <property type="match status" value="1"/>
</dbReference>
<comment type="function">
    <text evidence="7">Allows the formation of correctly charged Asn-tRNA(Asn) or Gln-tRNA(Gln) through the transamidation of misacylated Asp-tRNA(Asn) or Glu-tRNA(Gln) in organisms which lack either or both of asparaginyl-tRNA or glutaminyl-tRNA synthetases. The reaction takes place in the presence of glutamine and ATP through an activated phospho-Asp-tRNA(Asn) or phospho-Glu-tRNA(Gln).</text>
</comment>
<reference evidence="12" key="1">
    <citation type="submission" date="2025-08" db="UniProtKB">
        <authorList>
            <consortium name="Ensembl"/>
        </authorList>
    </citation>
    <scope>IDENTIFICATION</scope>
</reference>
<evidence type="ECO:0000256" key="9">
    <source>
        <dbReference type="ARBA" id="ARBA00047913"/>
    </source>
</evidence>
<dbReference type="SUPFAM" id="SSF55931">
    <property type="entry name" value="Glutamine synthetase/guanido kinase"/>
    <property type="match status" value="1"/>
</dbReference>
<sequence>PGRDAPAQSRSNRTFSMLEYVLACLCRSRPHELVGVVGLEIHAQIQSNTKLFSGSKVGFSAPPNSLVSFFDASLPGTLPVLNRRCVEAAVMTALALNCTINKKSFFDRKHYFYADLPAGYQITQQRRAVAVDGQLAYSLLGGRKRNQIQSRTVRIKQIQLEQDSGKSLHDDQRSQTLIDLNRAGVGLMELVMEPDMSCGEQAAAAVRELQLVLQALGTCQGNMSEGQLRVDANVSVHRPGEELGVRTEVKNINSARFLSRAIDYEIQRQIEALGRGEAVLNETRTYDSKSGFMPEPNLPPLVVYEDRGSVPAGLLGAEGVVVLEGLREGLPELPSVKRARLVRSYGLLPEHSFTLVNEDGLMEYFEAVVKETRKEPRKLIGWVTNELLGHLKHHNLSVSKCPVSPSALAELLELQEAGHISSTVAKQVASLSPSVCDSVSLSVSVRALQEGNKKVLNRLMGLVQKETKGRADPVLVRSLLEEKTS</sequence>
<accession>A0A8C5BCA8</accession>
<dbReference type="GO" id="GO:0032543">
    <property type="term" value="P:mitochondrial translation"/>
    <property type="evidence" value="ECO:0007669"/>
    <property type="project" value="UniProtKB-UniRule"/>
</dbReference>
<dbReference type="Proteomes" id="UP000694546">
    <property type="component" value="Chromosome 3"/>
</dbReference>
<dbReference type="NCBIfam" id="NF004012">
    <property type="entry name" value="PRK05477.1-2"/>
    <property type="match status" value="1"/>
</dbReference>
<feature type="domain" description="Asn/Gln amidotransferase" evidence="11">
    <location>
        <begin position="363"/>
        <end position="484"/>
    </location>
</feature>
<dbReference type="HAMAP" id="MF_00121">
    <property type="entry name" value="GatB"/>
    <property type="match status" value="1"/>
</dbReference>
<dbReference type="AlphaFoldDB" id="A0A8C5BCA8"/>
<dbReference type="InterPro" id="IPR042114">
    <property type="entry name" value="GatB_C_1"/>
</dbReference>
<dbReference type="InterPro" id="IPR014746">
    <property type="entry name" value="Gln_synth/guanido_kin_cat_dom"/>
</dbReference>
<evidence type="ECO:0000256" key="3">
    <source>
        <dbReference type="ARBA" id="ARBA00022598"/>
    </source>
</evidence>
<comment type="similarity">
    <text evidence="1 10">Belongs to the GatB/GatE family. GatB subfamily.</text>
</comment>
<dbReference type="GO" id="GO:0050567">
    <property type="term" value="F:glutaminyl-tRNA synthase (glutamine-hydrolyzing) activity"/>
    <property type="evidence" value="ECO:0007669"/>
    <property type="project" value="UniProtKB-UniRule"/>
</dbReference>
<evidence type="ECO:0000256" key="10">
    <source>
        <dbReference type="HAMAP-Rule" id="MF_03147"/>
    </source>
</evidence>
<comment type="function">
    <text evidence="10">Allows the formation of correctly charged Gln-tRNA(Gln) through the transamidation of misacylated Glu-tRNA(Gln) in the mitochondria. The reaction takes place in the presence of glutamine and ATP through an activated gamma-phospho-Glu-tRNA(Gln).</text>
</comment>
<dbReference type="GO" id="GO:0005524">
    <property type="term" value="F:ATP binding"/>
    <property type="evidence" value="ECO:0007669"/>
    <property type="project" value="UniProtKB-KW"/>
</dbReference>
<evidence type="ECO:0000313" key="12">
    <source>
        <dbReference type="Ensembl" id="ENSGMOP00000045287.1"/>
    </source>
</evidence>
<dbReference type="Gene3D" id="1.10.10.410">
    <property type="match status" value="1"/>
</dbReference>
<evidence type="ECO:0000256" key="1">
    <source>
        <dbReference type="ARBA" id="ARBA00005306"/>
    </source>
</evidence>
<comment type="catalytic activity">
    <reaction evidence="9 10">
        <text>L-glutamyl-tRNA(Gln) + L-glutamine + ATP + H2O = L-glutaminyl-tRNA(Gln) + L-glutamate + ADP + phosphate + H(+)</text>
        <dbReference type="Rhea" id="RHEA:17521"/>
        <dbReference type="Rhea" id="RHEA-COMP:9681"/>
        <dbReference type="Rhea" id="RHEA-COMP:9684"/>
        <dbReference type="ChEBI" id="CHEBI:15377"/>
        <dbReference type="ChEBI" id="CHEBI:15378"/>
        <dbReference type="ChEBI" id="CHEBI:29985"/>
        <dbReference type="ChEBI" id="CHEBI:30616"/>
        <dbReference type="ChEBI" id="CHEBI:43474"/>
        <dbReference type="ChEBI" id="CHEBI:58359"/>
        <dbReference type="ChEBI" id="CHEBI:78520"/>
        <dbReference type="ChEBI" id="CHEBI:78521"/>
        <dbReference type="ChEBI" id="CHEBI:456216"/>
    </reaction>
</comment>
<dbReference type="GO" id="GO:0030956">
    <property type="term" value="C:glutamyl-tRNA(Gln) amidotransferase complex"/>
    <property type="evidence" value="ECO:0007669"/>
    <property type="project" value="UniProtKB-UniRule"/>
</dbReference>
<dbReference type="GeneTree" id="ENSGT00390000016644"/>
<dbReference type="Pfam" id="PF02637">
    <property type="entry name" value="GatB_Yqey"/>
    <property type="match status" value="2"/>
</dbReference>
<reference evidence="12" key="2">
    <citation type="submission" date="2025-09" db="UniProtKB">
        <authorList>
            <consortium name="Ensembl"/>
        </authorList>
    </citation>
    <scope>IDENTIFICATION</scope>
</reference>
<organism evidence="12 13">
    <name type="scientific">Gadus morhua</name>
    <name type="common">Atlantic cod</name>
    <dbReference type="NCBI Taxonomy" id="8049"/>
    <lineage>
        <taxon>Eukaryota</taxon>
        <taxon>Metazoa</taxon>
        <taxon>Chordata</taxon>
        <taxon>Craniata</taxon>
        <taxon>Vertebrata</taxon>
        <taxon>Euteleostomi</taxon>
        <taxon>Actinopterygii</taxon>
        <taxon>Neopterygii</taxon>
        <taxon>Teleostei</taxon>
        <taxon>Neoteleostei</taxon>
        <taxon>Acanthomorphata</taxon>
        <taxon>Zeiogadaria</taxon>
        <taxon>Gadariae</taxon>
        <taxon>Gadiformes</taxon>
        <taxon>Gadoidei</taxon>
        <taxon>Gadidae</taxon>
        <taxon>Gadus</taxon>
    </lineage>
</organism>
<keyword evidence="5 10" id="KW-0067">ATP-binding</keyword>
<dbReference type="InterPro" id="IPR006075">
    <property type="entry name" value="Asn/Gln-tRNA_Trfase_suB/E_cat"/>
</dbReference>
<comment type="subunit">
    <text evidence="10">Subunit of the heterotrimeric GatCAB amidotransferase (AdT) complex, composed of A (QRSL1), B (GATB) and C (GATC) subunits.</text>
</comment>
<dbReference type="SUPFAM" id="SSF89095">
    <property type="entry name" value="GatB/YqeY motif"/>
    <property type="match status" value="1"/>
</dbReference>
<protein>
    <recommendedName>
        <fullName evidence="10">Glutamyl-tRNA(Gln) amidotransferase subunit B, mitochondrial</fullName>
        <shortName evidence="10">Glu-AdT subunit B</shortName>
        <ecNumber evidence="10">6.3.5.-</ecNumber>
    </recommendedName>
    <alternativeName>
        <fullName evidence="10">Cytochrome oxidase assembly factor PET112 homolog</fullName>
    </alternativeName>
    <alternativeName>
        <fullName evidence="10">PET112-like</fullName>
    </alternativeName>
</protein>
<comment type="subcellular location">
    <subcellularLocation>
        <location evidence="10">Mitochondrion</location>
    </subcellularLocation>
</comment>
<dbReference type="GO" id="GO:0005739">
    <property type="term" value="C:mitochondrion"/>
    <property type="evidence" value="ECO:0007669"/>
    <property type="project" value="UniProtKB-SubCell"/>
</dbReference>
<evidence type="ECO:0000313" key="13">
    <source>
        <dbReference type="Proteomes" id="UP000694546"/>
    </source>
</evidence>
<evidence type="ECO:0000256" key="8">
    <source>
        <dbReference type="ARBA" id="ARBA00047380"/>
    </source>
</evidence>
<dbReference type="SMART" id="SM00845">
    <property type="entry name" value="GatB_Yqey"/>
    <property type="match status" value="1"/>
</dbReference>
<keyword evidence="3 10" id="KW-0436">Ligase</keyword>
<keyword evidence="4 10" id="KW-0547">Nucleotide-binding</keyword>
<dbReference type="Pfam" id="PF02934">
    <property type="entry name" value="GatB_N"/>
    <property type="match status" value="1"/>
</dbReference>
<proteinExistence type="inferred from homology"/>
<keyword evidence="13" id="KW-1185">Reference proteome</keyword>
<dbReference type="InterPro" id="IPR003789">
    <property type="entry name" value="Asn/Gln_tRNA_amidoTrase-B-like"/>
</dbReference>
<name>A0A8C5BCA8_GADMO</name>
<gene>
    <name evidence="10 12" type="primary">GATB</name>
    <name evidence="12" type="synonym">gatb</name>
    <name evidence="10" type="synonym">PET112</name>
    <name evidence="10" type="synonym">PET112L</name>
</gene>
<evidence type="ECO:0000256" key="6">
    <source>
        <dbReference type="ARBA" id="ARBA00022917"/>
    </source>
</evidence>
<dbReference type="InterPro" id="IPR023168">
    <property type="entry name" value="GatB_Yqey_C_2"/>
</dbReference>